<dbReference type="CDD" id="cd00165">
    <property type="entry name" value="S4"/>
    <property type="match status" value="1"/>
</dbReference>
<evidence type="ECO:0000256" key="7">
    <source>
        <dbReference type="ARBA" id="ARBA00041697"/>
    </source>
</evidence>
<dbReference type="Pfam" id="PF00849">
    <property type="entry name" value="PseudoU_synth_2"/>
    <property type="match status" value="1"/>
</dbReference>
<feature type="domain" description="RNA-binding S4" evidence="14">
    <location>
        <begin position="372"/>
        <end position="404"/>
    </location>
</feature>
<dbReference type="GO" id="GO:0160138">
    <property type="term" value="F:23S rRNA pseudouridine(2604) synthase activity"/>
    <property type="evidence" value="ECO:0007669"/>
    <property type="project" value="UniProtKB-EC"/>
</dbReference>
<dbReference type="InterPro" id="IPR036986">
    <property type="entry name" value="S4_RNA-bd_sf"/>
</dbReference>
<evidence type="ECO:0000256" key="12">
    <source>
        <dbReference type="SAM" id="MobiDB-lite"/>
    </source>
</evidence>
<dbReference type="AlphaFoldDB" id="A0A1H3EK15"/>
<feature type="compositionally biased region" description="Polar residues" evidence="12">
    <location>
        <begin position="124"/>
        <end position="133"/>
    </location>
</feature>
<evidence type="ECO:0000256" key="2">
    <source>
        <dbReference type="ARBA" id="ARBA00036390"/>
    </source>
</evidence>
<dbReference type="PANTHER" id="PTHR47683">
    <property type="entry name" value="PSEUDOURIDINE SYNTHASE FAMILY PROTEIN-RELATED"/>
    <property type="match status" value="1"/>
</dbReference>
<dbReference type="SUPFAM" id="SSF55174">
    <property type="entry name" value="Alpha-L RNA-binding motif"/>
    <property type="match status" value="1"/>
</dbReference>
<feature type="region of interest" description="Disordered" evidence="12">
    <location>
        <begin position="88"/>
        <end position="354"/>
    </location>
</feature>
<dbReference type="InterPro" id="IPR050343">
    <property type="entry name" value="RsuA_PseudoU_synthase"/>
</dbReference>
<dbReference type="Gene3D" id="3.10.290.10">
    <property type="entry name" value="RNA-binding S4 domain"/>
    <property type="match status" value="1"/>
</dbReference>
<dbReference type="InterPro" id="IPR000748">
    <property type="entry name" value="PsdUridine_synth_RsuA/RluB/E/F"/>
</dbReference>
<dbReference type="Pfam" id="PF01479">
    <property type="entry name" value="S4"/>
    <property type="match status" value="1"/>
</dbReference>
<feature type="compositionally biased region" description="Basic and acidic residues" evidence="12">
    <location>
        <begin position="151"/>
        <end position="166"/>
    </location>
</feature>
<dbReference type="InterPro" id="IPR006145">
    <property type="entry name" value="PsdUridine_synth_RsuA/RluA"/>
</dbReference>
<keyword evidence="1" id="KW-0413">Isomerase</keyword>
<dbReference type="EMBL" id="FNPE01000001">
    <property type="protein sequence ID" value="SDX78947.1"/>
    <property type="molecule type" value="Genomic_DNA"/>
</dbReference>
<evidence type="ECO:0000313" key="16">
    <source>
        <dbReference type="Proteomes" id="UP000183417"/>
    </source>
</evidence>
<evidence type="ECO:0000256" key="10">
    <source>
        <dbReference type="ARBA" id="ARBA00043147"/>
    </source>
</evidence>
<keyword evidence="11" id="KW-0694">RNA-binding</keyword>
<dbReference type="GO" id="GO:0000455">
    <property type="term" value="P:enzyme-directed rRNA pseudouridine synthesis"/>
    <property type="evidence" value="ECO:0007669"/>
    <property type="project" value="UniProtKB-ARBA"/>
</dbReference>
<evidence type="ECO:0000256" key="11">
    <source>
        <dbReference type="PROSITE-ProRule" id="PRU00182"/>
    </source>
</evidence>
<dbReference type="Proteomes" id="UP000183417">
    <property type="component" value="Unassembled WGS sequence"/>
</dbReference>
<feature type="compositionally biased region" description="Basic and acidic residues" evidence="12">
    <location>
        <begin position="241"/>
        <end position="327"/>
    </location>
</feature>
<dbReference type="GO" id="GO:0003723">
    <property type="term" value="F:RNA binding"/>
    <property type="evidence" value="ECO:0007669"/>
    <property type="project" value="UniProtKB-KW"/>
</dbReference>
<dbReference type="RefSeq" id="WP_208607032.1">
    <property type="nucleotide sequence ID" value="NZ_CP141274.1"/>
</dbReference>
<gene>
    <name evidence="15" type="ORF">SAMN05421547_101239</name>
</gene>
<protein>
    <recommendedName>
        <fullName evidence="5">Dual-specificity RNA pseudouridine synthase RluF</fullName>
        <ecNumber evidence="4">5.4.99.21</ecNumber>
    </recommendedName>
    <alternativeName>
        <fullName evidence="7">23S rRNA pseudouridine(2604) synthase</fullName>
    </alternativeName>
    <alternativeName>
        <fullName evidence="9">Ribosomal large subunit pseudouridine synthase F</fullName>
    </alternativeName>
    <alternativeName>
        <fullName evidence="8">rRNA pseudouridylate synthase F</fullName>
    </alternativeName>
    <alternativeName>
        <fullName evidence="10">rRNA-uridine isomerase F</fullName>
    </alternativeName>
    <alternativeName>
        <fullName evidence="6">tRNA(Tyr) pseudouridine(35) synthase</fullName>
    </alternativeName>
</protein>
<sequence>MNVLVRNTVFYIFNAMGCYFFIGRMANFRGELIHPDPSFIGDSYEYAYRDGYSEWDGPGGQVHCHGRESGSHNGCAVLRAGASLRGRAGVPAGRGSAGPIAERNARIGRRALPLQAVPRDNGGLMSSPTSSKPSRPGADEAAAPSARPVLRRPEKPQAEPAGDARRPSGGAGRSAGARGPRNDRNDRYERSDRRDAGPRGDARDAAPRGERPRSSGFGRAEDLDRSQPRGDWRGQGGGENRAPREQRDPRDARDTRHAGDMRDSRPPRPPRPDDRRDRPYGQRDERPRDGQRDGPRDGPREGGFRDRPRDDARGPRRDDARGPRRDAPAQAEPAYRPLSGIRTYRPADGGASREIPVKRAPAPVQEQVPGAVRINKRLADMGLCSRREADEWVDKGWVRVNGELAVMGQNVVAADRITVEREARDRQDQQVTILIHKPMGYVSGQAEDGHEPAVVLVTPQNHWNQDTSRTRFNFAQLKGLAPCGRLDIDSVGLLVMTQDGRVARQIIGEDSEMDKEYLVRVTYGDRDIDVQSVFPAEQLARLCHGLSLDGEELKPAKVDWQNPEQLRFVLTEGKKRQIRRMCELVGLRVVGLKRIRIGRVTLGNLPVGQWRYLGAHENF</sequence>
<evidence type="ECO:0000313" key="15">
    <source>
        <dbReference type="EMBL" id="SDX78947.1"/>
    </source>
</evidence>
<evidence type="ECO:0000256" key="4">
    <source>
        <dbReference type="ARBA" id="ARBA00038922"/>
    </source>
</evidence>
<comment type="catalytic activity">
    <reaction evidence="2">
        <text>uridine(35) in tRNA(Tyr) = pseudouridine(35) in tRNA(Tyr)</text>
        <dbReference type="Rhea" id="RHEA:60556"/>
        <dbReference type="Rhea" id="RHEA-COMP:15607"/>
        <dbReference type="Rhea" id="RHEA-COMP:15608"/>
        <dbReference type="ChEBI" id="CHEBI:65314"/>
        <dbReference type="ChEBI" id="CHEBI:65315"/>
    </reaction>
</comment>
<evidence type="ECO:0000259" key="14">
    <source>
        <dbReference type="Pfam" id="PF01479"/>
    </source>
</evidence>
<dbReference type="InterPro" id="IPR002942">
    <property type="entry name" value="S4_RNA-bd"/>
</dbReference>
<evidence type="ECO:0000256" key="1">
    <source>
        <dbReference type="ARBA" id="ARBA00023235"/>
    </source>
</evidence>
<feature type="compositionally biased region" description="Basic and acidic residues" evidence="12">
    <location>
        <begin position="180"/>
        <end position="232"/>
    </location>
</feature>
<dbReference type="EC" id="5.4.99.21" evidence="4"/>
<dbReference type="NCBIfam" id="TIGR00093">
    <property type="entry name" value="pseudouridine synthase"/>
    <property type="match status" value="1"/>
</dbReference>
<comment type="catalytic activity">
    <reaction evidence="3">
        <text>uridine(2604) in 23S rRNA = pseudouridine(2604) in 23S rRNA</text>
        <dbReference type="Rhea" id="RHEA:38875"/>
        <dbReference type="Rhea" id="RHEA-COMP:10093"/>
        <dbReference type="Rhea" id="RHEA-COMP:10094"/>
        <dbReference type="ChEBI" id="CHEBI:65314"/>
        <dbReference type="ChEBI" id="CHEBI:65315"/>
        <dbReference type="EC" id="5.4.99.21"/>
    </reaction>
</comment>
<reference evidence="15 16" key="1">
    <citation type="submission" date="2016-10" db="EMBL/GenBank/DDBJ databases">
        <authorList>
            <person name="de Groot N.N."/>
        </authorList>
    </citation>
    <scope>NUCLEOTIDE SEQUENCE [LARGE SCALE GENOMIC DNA]</scope>
    <source>
        <strain evidence="15 16">LMG 24775</strain>
    </source>
</reference>
<organism evidence="15 16">
    <name type="scientific">Delftia lacustris</name>
    <dbReference type="NCBI Taxonomy" id="558537"/>
    <lineage>
        <taxon>Bacteria</taxon>
        <taxon>Pseudomonadati</taxon>
        <taxon>Pseudomonadota</taxon>
        <taxon>Betaproteobacteria</taxon>
        <taxon>Burkholderiales</taxon>
        <taxon>Comamonadaceae</taxon>
        <taxon>Delftia</taxon>
    </lineage>
</organism>
<dbReference type="PANTHER" id="PTHR47683:SF2">
    <property type="entry name" value="RNA-BINDING S4 DOMAIN-CONTAINING PROTEIN"/>
    <property type="match status" value="1"/>
</dbReference>
<evidence type="ECO:0000256" key="3">
    <source>
        <dbReference type="ARBA" id="ARBA00036535"/>
    </source>
</evidence>
<feature type="domain" description="Pseudouridine synthase RsuA/RluA-like" evidence="13">
    <location>
        <begin position="433"/>
        <end position="583"/>
    </location>
</feature>
<evidence type="ECO:0000259" key="13">
    <source>
        <dbReference type="Pfam" id="PF00849"/>
    </source>
</evidence>
<accession>A0A1H3EK15</accession>
<name>A0A1H3EK15_9BURK</name>
<evidence type="ECO:0000256" key="8">
    <source>
        <dbReference type="ARBA" id="ARBA00042843"/>
    </source>
</evidence>
<dbReference type="Gene3D" id="3.30.2350.10">
    <property type="entry name" value="Pseudouridine synthase"/>
    <property type="match status" value="1"/>
</dbReference>
<proteinExistence type="predicted"/>
<dbReference type="SUPFAM" id="SSF55120">
    <property type="entry name" value="Pseudouridine synthase"/>
    <property type="match status" value="1"/>
</dbReference>
<dbReference type="PROSITE" id="PS50889">
    <property type="entry name" value="S4"/>
    <property type="match status" value="1"/>
</dbReference>
<dbReference type="InterPro" id="IPR020103">
    <property type="entry name" value="PsdUridine_synth_cat_dom_sf"/>
</dbReference>
<evidence type="ECO:0000256" key="6">
    <source>
        <dbReference type="ARBA" id="ARBA00041420"/>
    </source>
</evidence>
<dbReference type="GeneID" id="94695048"/>
<evidence type="ECO:0000256" key="9">
    <source>
        <dbReference type="ARBA" id="ARBA00042890"/>
    </source>
</evidence>
<evidence type="ECO:0000256" key="5">
    <source>
        <dbReference type="ARBA" id="ARBA00039989"/>
    </source>
</evidence>